<keyword evidence="3" id="KW-1185">Reference proteome</keyword>
<dbReference type="OrthoDB" id="1150971at2"/>
<gene>
    <name evidence="2" type="ORF">HYN59_09805</name>
</gene>
<name>A0A2S1QYH8_9FLAO</name>
<sequence length="207" mass="22960">MVRIITMLTFFVCSTLTAQSKFETGMQKAFALWGEDKPSEASALFERIAGAEKDNWLPSYYVALINTTEAFKTQDKEKIAAFLAKAQTAQDNAIAISPDNPELLVMQAMIHTAWIVADPMTNGMKLSGKVNELYAKALIIAPNNPRVVFNKAEFEIGGARYFGKDTKPMCAQIEKAVGLFATFKPETPFHPNWGKERAEQALAECKK</sequence>
<dbReference type="RefSeq" id="WP_108778091.1">
    <property type="nucleotide sequence ID" value="NZ_CP029186.1"/>
</dbReference>
<dbReference type="SUPFAM" id="SSF48452">
    <property type="entry name" value="TPR-like"/>
    <property type="match status" value="1"/>
</dbReference>
<feature type="chain" id="PRO_5015571121" description="Tetratricopeptide repeat protein" evidence="1">
    <location>
        <begin position="19"/>
        <end position="207"/>
    </location>
</feature>
<feature type="signal peptide" evidence="1">
    <location>
        <begin position="1"/>
        <end position="18"/>
    </location>
</feature>
<keyword evidence="1" id="KW-0732">Signal</keyword>
<dbReference type="AlphaFoldDB" id="A0A2S1QYH8"/>
<protein>
    <recommendedName>
        <fullName evidence="4">Tetratricopeptide repeat protein</fullName>
    </recommendedName>
</protein>
<organism evidence="2 3">
    <name type="scientific">Flavobacterium album</name>
    <dbReference type="NCBI Taxonomy" id="2175091"/>
    <lineage>
        <taxon>Bacteria</taxon>
        <taxon>Pseudomonadati</taxon>
        <taxon>Bacteroidota</taxon>
        <taxon>Flavobacteriia</taxon>
        <taxon>Flavobacteriales</taxon>
        <taxon>Flavobacteriaceae</taxon>
        <taxon>Flavobacterium</taxon>
    </lineage>
</organism>
<evidence type="ECO:0008006" key="4">
    <source>
        <dbReference type="Google" id="ProtNLM"/>
    </source>
</evidence>
<accession>A0A2S1QYH8</accession>
<dbReference type="InterPro" id="IPR011990">
    <property type="entry name" value="TPR-like_helical_dom_sf"/>
</dbReference>
<dbReference type="KEGG" id="falb:HYN59_09805"/>
<dbReference type="EMBL" id="CP029186">
    <property type="protein sequence ID" value="AWH85389.1"/>
    <property type="molecule type" value="Genomic_DNA"/>
</dbReference>
<evidence type="ECO:0000256" key="1">
    <source>
        <dbReference type="SAM" id="SignalP"/>
    </source>
</evidence>
<dbReference type="Proteomes" id="UP000244929">
    <property type="component" value="Chromosome"/>
</dbReference>
<evidence type="ECO:0000313" key="2">
    <source>
        <dbReference type="EMBL" id="AWH85389.1"/>
    </source>
</evidence>
<reference evidence="2 3" key="1">
    <citation type="submission" date="2018-04" db="EMBL/GenBank/DDBJ databases">
        <title>Genome sequencing of Flavobacterium sp. HYN0059.</title>
        <authorList>
            <person name="Yi H."/>
            <person name="Baek C."/>
        </authorList>
    </citation>
    <scope>NUCLEOTIDE SEQUENCE [LARGE SCALE GENOMIC DNA]</scope>
    <source>
        <strain evidence="2 3">HYN0059</strain>
    </source>
</reference>
<evidence type="ECO:0000313" key="3">
    <source>
        <dbReference type="Proteomes" id="UP000244929"/>
    </source>
</evidence>
<proteinExistence type="predicted"/>
<dbReference type="Gene3D" id="1.25.40.10">
    <property type="entry name" value="Tetratricopeptide repeat domain"/>
    <property type="match status" value="1"/>
</dbReference>